<feature type="compositionally biased region" description="Low complexity" evidence="1">
    <location>
        <begin position="105"/>
        <end position="121"/>
    </location>
</feature>
<evidence type="ECO:0000313" key="4">
    <source>
        <dbReference type="Proteomes" id="UP000672032"/>
    </source>
</evidence>
<keyword evidence="2" id="KW-0812">Transmembrane</keyword>
<dbReference type="EMBL" id="CP063413">
    <property type="protein sequence ID" value="QSZ37620.1"/>
    <property type="molecule type" value="Genomic_DNA"/>
</dbReference>
<dbReference type="SUPFAM" id="SSF50630">
    <property type="entry name" value="Acid proteases"/>
    <property type="match status" value="1"/>
</dbReference>
<evidence type="ECO:0008006" key="5">
    <source>
        <dbReference type="Google" id="ProtNLM"/>
    </source>
</evidence>
<feature type="region of interest" description="Disordered" evidence="1">
    <location>
        <begin position="103"/>
        <end position="126"/>
    </location>
</feature>
<reference evidence="3" key="1">
    <citation type="submission" date="2020-10" db="EMBL/GenBank/DDBJ databases">
        <title>Genome Sequence of Monilinia vaccinii-corymbosi Sheds Light on Mummy Berry Disease Infection of Blueberry and Mating Type.</title>
        <authorList>
            <person name="Yow A.G."/>
            <person name="Zhang Y."/>
            <person name="Bansal K."/>
            <person name="Eacker S.M."/>
            <person name="Sullivan S."/>
            <person name="Liachko I."/>
            <person name="Cubeta M.A."/>
            <person name="Rollins J.A."/>
            <person name="Ashrafi H."/>
        </authorList>
    </citation>
    <scope>NUCLEOTIDE SEQUENCE</scope>
    <source>
        <strain evidence="3">RL-1</strain>
    </source>
</reference>
<dbReference type="Gene3D" id="2.40.70.10">
    <property type="entry name" value="Acid Proteases"/>
    <property type="match status" value="1"/>
</dbReference>
<keyword evidence="2" id="KW-0472">Membrane</keyword>
<evidence type="ECO:0000256" key="1">
    <source>
        <dbReference type="SAM" id="MobiDB-lite"/>
    </source>
</evidence>
<feature type="transmembrane region" description="Helical" evidence="2">
    <location>
        <begin position="132"/>
        <end position="153"/>
    </location>
</feature>
<dbReference type="AlphaFoldDB" id="A0A8A3PR39"/>
<dbReference type="OrthoDB" id="4074350at2759"/>
<accession>A0A8A3PR39</accession>
<dbReference type="InterPro" id="IPR021109">
    <property type="entry name" value="Peptidase_aspartic_dom_sf"/>
</dbReference>
<keyword evidence="4" id="KW-1185">Reference proteome</keyword>
<evidence type="ECO:0000256" key="2">
    <source>
        <dbReference type="SAM" id="Phobius"/>
    </source>
</evidence>
<sequence length="351" mass="38536">MAPSQRMLSLRKVIFSLANTISGGSTVNIQLPFGAFSLQASYPFVDNTTYYFPFKRAANNTQYTLGRTFLQEAYLIVDYDRGNFSINQCTWIDGATSNVVPIKAPSSGSSNSSNDTSSSPDKPSHKPISTGAIAGIAIGALALVFIPLTIFLIQRHNQHKRGRDSQLIADSLSLTKIQNNCTSESDIKSMAPSEHISLAPSFEHHSLQSQGPKPKYPPYISSILSINDRITHTPKSKLDNTERKIYQLGGESKTLELGNTDTGYRFELAEERPLPVELSGEVMQARELASPTLGEEGRFVRLRGLESSKTERPESSAGMVRVRGRVASWDNEWPETLEMGVIMGYVPCKGG</sequence>
<proteinExistence type="predicted"/>
<gene>
    <name evidence="3" type="ORF">DSL72_008719</name>
</gene>
<protein>
    <recommendedName>
        <fullName evidence="5">Peptidase A1 domain-containing protein</fullName>
    </recommendedName>
</protein>
<name>A0A8A3PR39_9HELO</name>
<keyword evidence="2" id="KW-1133">Transmembrane helix</keyword>
<dbReference type="Proteomes" id="UP000672032">
    <property type="component" value="Chromosome 9"/>
</dbReference>
<organism evidence="3 4">
    <name type="scientific">Monilinia vaccinii-corymbosi</name>
    <dbReference type="NCBI Taxonomy" id="61207"/>
    <lineage>
        <taxon>Eukaryota</taxon>
        <taxon>Fungi</taxon>
        <taxon>Dikarya</taxon>
        <taxon>Ascomycota</taxon>
        <taxon>Pezizomycotina</taxon>
        <taxon>Leotiomycetes</taxon>
        <taxon>Helotiales</taxon>
        <taxon>Sclerotiniaceae</taxon>
        <taxon>Monilinia</taxon>
    </lineage>
</organism>
<evidence type="ECO:0000313" key="3">
    <source>
        <dbReference type="EMBL" id="QSZ37620.1"/>
    </source>
</evidence>